<dbReference type="SUPFAM" id="SSF55874">
    <property type="entry name" value="ATPase domain of HSP90 chaperone/DNA topoisomerase II/histidine kinase"/>
    <property type="match status" value="1"/>
</dbReference>
<evidence type="ECO:0000256" key="11">
    <source>
        <dbReference type="ARBA" id="ARBA00023012"/>
    </source>
</evidence>
<comment type="caution">
    <text evidence="15">The sequence shown here is derived from an EMBL/GenBank/DDBJ whole genome shotgun (WGS) entry which is preliminary data.</text>
</comment>
<dbReference type="Pfam" id="PF00512">
    <property type="entry name" value="HisKA"/>
    <property type="match status" value="1"/>
</dbReference>
<dbReference type="RefSeq" id="WP_066610746.1">
    <property type="nucleotide sequence ID" value="NZ_LQQU01000013.1"/>
</dbReference>
<evidence type="ECO:0000256" key="6">
    <source>
        <dbReference type="ARBA" id="ARBA00022692"/>
    </source>
</evidence>
<dbReference type="AlphaFoldDB" id="A0A161SBQ8"/>
<dbReference type="CDD" id="cd00082">
    <property type="entry name" value="HisKA"/>
    <property type="match status" value="1"/>
</dbReference>
<dbReference type="Pfam" id="PF02518">
    <property type="entry name" value="HATPase_c"/>
    <property type="match status" value="1"/>
</dbReference>
<dbReference type="STRING" id="1452487.AVW16_07875"/>
<evidence type="ECO:0000256" key="7">
    <source>
        <dbReference type="ARBA" id="ARBA00022741"/>
    </source>
</evidence>
<name>A0A161SBQ8_9NEIS</name>
<organism evidence="15 16">
    <name type="scientific">Crenobacter luteus</name>
    <dbReference type="NCBI Taxonomy" id="1452487"/>
    <lineage>
        <taxon>Bacteria</taxon>
        <taxon>Pseudomonadati</taxon>
        <taxon>Pseudomonadota</taxon>
        <taxon>Betaproteobacteria</taxon>
        <taxon>Neisseriales</taxon>
        <taxon>Neisseriaceae</taxon>
        <taxon>Crenobacter</taxon>
    </lineage>
</organism>
<dbReference type="Gene3D" id="3.30.565.10">
    <property type="entry name" value="Histidine kinase-like ATPase, C-terminal domain"/>
    <property type="match status" value="1"/>
</dbReference>
<keyword evidence="8" id="KW-0418">Kinase</keyword>
<dbReference type="InterPro" id="IPR036097">
    <property type="entry name" value="HisK_dim/P_sf"/>
</dbReference>
<protein>
    <recommendedName>
        <fullName evidence="3">histidine kinase</fullName>
        <ecNumber evidence="3">2.7.13.3</ecNumber>
    </recommendedName>
</protein>
<comment type="catalytic activity">
    <reaction evidence="1">
        <text>ATP + protein L-histidine = ADP + protein N-phospho-L-histidine.</text>
        <dbReference type="EC" id="2.7.13.3"/>
    </reaction>
</comment>
<dbReference type="InterPro" id="IPR003660">
    <property type="entry name" value="HAMP_dom"/>
</dbReference>
<gene>
    <name evidence="15" type="ORF">AVW16_07875</name>
</gene>
<proteinExistence type="predicted"/>
<keyword evidence="5" id="KW-0808">Transferase</keyword>
<evidence type="ECO:0000256" key="2">
    <source>
        <dbReference type="ARBA" id="ARBA00004141"/>
    </source>
</evidence>
<evidence type="ECO:0000259" key="14">
    <source>
        <dbReference type="PROSITE" id="PS50885"/>
    </source>
</evidence>
<keyword evidence="4" id="KW-0597">Phosphoprotein</keyword>
<dbReference type="PROSITE" id="PS50109">
    <property type="entry name" value="HIS_KIN"/>
    <property type="match status" value="1"/>
</dbReference>
<keyword evidence="10" id="KW-1133">Transmembrane helix</keyword>
<dbReference type="InterPro" id="IPR013727">
    <property type="entry name" value="2CSK_N"/>
</dbReference>
<dbReference type="Proteomes" id="UP000076625">
    <property type="component" value="Unassembled WGS sequence"/>
</dbReference>
<sequence>MSPSSLRARLLRPVFVLVPLTWVLALTATYQQTRHEIAEIFDTEQALFARQLLAVGASLDGDAAAPPPLDALLANGDGGDYENDALGFVVRDRDGRVLLADGEGHAFPPAAGRVGFADEHVGDARWRLFFLASLDGRHAVAVGQPQSFRDEVLWEVLASQSLPWLLALPLLLAGIAFAVRRGLAPLAGLADELGRRRPDDSGPLTSAVPDEARPLTDALESLFVRVADTLARERRFTADAAHELRTPLAALRVQAEVAGLADDAETRARALGQLMVGIDRATRLTEQLLALSRLDPLEGLPRDAPLDWGAIVRDARDAVEPQRVECGARIDVEPGAAGPVAHGDAVLITLLLRNLLDNALRYGCGGRDGGRVTLSVAPDAVTVRDDGPGVAGEHMQRLGERFFRPPGQRAGGSGLGLSIAQRVARLHGLKLVLANRPGGGFEARLARCDTLPHSRATAEALH</sequence>
<evidence type="ECO:0000256" key="1">
    <source>
        <dbReference type="ARBA" id="ARBA00000085"/>
    </source>
</evidence>
<reference evidence="16" key="1">
    <citation type="submission" date="2016-01" db="EMBL/GenBank/DDBJ databases">
        <title>Draft genome of Chromobacterium sp. F49.</title>
        <authorList>
            <person name="Hong K.W."/>
        </authorList>
    </citation>
    <scope>NUCLEOTIDE SEQUENCE [LARGE SCALE GENOMIC DNA]</scope>
    <source>
        <strain evidence="16">CN10</strain>
    </source>
</reference>
<dbReference type="PANTHER" id="PTHR45436:SF14">
    <property type="entry name" value="SENSOR PROTEIN QSEC"/>
    <property type="match status" value="1"/>
</dbReference>
<dbReference type="EMBL" id="LQQU01000013">
    <property type="protein sequence ID" value="KZE33453.1"/>
    <property type="molecule type" value="Genomic_DNA"/>
</dbReference>
<evidence type="ECO:0000256" key="10">
    <source>
        <dbReference type="ARBA" id="ARBA00022989"/>
    </source>
</evidence>
<dbReference type="InterPro" id="IPR004358">
    <property type="entry name" value="Sig_transdc_His_kin-like_C"/>
</dbReference>
<dbReference type="SUPFAM" id="SSF47384">
    <property type="entry name" value="Homodimeric domain of signal transducing histidine kinase"/>
    <property type="match status" value="1"/>
</dbReference>
<comment type="subcellular location">
    <subcellularLocation>
        <location evidence="2">Membrane</location>
        <topology evidence="2">Multi-pass membrane protein</topology>
    </subcellularLocation>
</comment>
<dbReference type="GO" id="GO:0005886">
    <property type="term" value="C:plasma membrane"/>
    <property type="evidence" value="ECO:0007669"/>
    <property type="project" value="TreeGrafter"/>
</dbReference>
<dbReference type="PANTHER" id="PTHR45436">
    <property type="entry name" value="SENSOR HISTIDINE KINASE YKOH"/>
    <property type="match status" value="1"/>
</dbReference>
<evidence type="ECO:0000313" key="16">
    <source>
        <dbReference type="Proteomes" id="UP000076625"/>
    </source>
</evidence>
<evidence type="ECO:0000256" key="8">
    <source>
        <dbReference type="ARBA" id="ARBA00022777"/>
    </source>
</evidence>
<dbReference type="SMART" id="SM00387">
    <property type="entry name" value="HATPase_c"/>
    <property type="match status" value="1"/>
</dbReference>
<evidence type="ECO:0000256" key="9">
    <source>
        <dbReference type="ARBA" id="ARBA00022840"/>
    </source>
</evidence>
<evidence type="ECO:0000256" key="4">
    <source>
        <dbReference type="ARBA" id="ARBA00022553"/>
    </source>
</evidence>
<evidence type="ECO:0000256" key="12">
    <source>
        <dbReference type="ARBA" id="ARBA00023136"/>
    </source>
</evidence>
<dbReference type="PROSITE" id="PS50885">
    <property type="entry name" value="HAMP"/>
    <property type="match status" value="1"/>
</dbReference>
<dbReference type="GO" id="GO:0005524">
    <property type="term" value="F:ATP binding"/>
    <property type="evidence" value="ECO:0007669"/>
    <property type="project" value="UniProtKB-KW"/>
</dbReference>
<accession>A0A161SBQ8</accession>
<evidence type="ECO:0000256" key="3">
    <source>
        <dbReference type="ARBA" id="ARBA00012438"/>
    </source>
</evidence>
<dbReference type="InterPro" id="IPR003594">
    <property type="entry name" value="HATPase_dom"/>
</dbReference>
<dbReference type="PRINTS" id="PR00344">
    <property type="entry name" value="BCTRLSENSOR"/>
</dbReference>
<dbReference type="Gene3D" id="1.10.287.130">
    <property type="match status" value="1"/>
</dbReference>
<dbReference type="InterPro" id="IPR005467">
    <property type="entry name" value="His_kinase_dom"/>
</dbReference>
<keyword evidence="7" id="KW-0547">Nucleotide-binding</keyword>
<keyword evidence="11" id="KW-0902">Two-component regulatory system</keyword>
<dbReference type="InterPro" id="IPR036890">
    <property type="entry name" value="HATPase_C_sf"/>
</dbReference>
<keyword evidence="6" id="KW-0812">Transmembrane</keyword>
<dbReference type="GO" id="GO:0000155">
    <property type="term" value="F:phosphorelay sensor kinase activity"/>
    <property type="evidence" value="ECO:0007669"/>
    <property type="project" value="InterPro"/>
</dbReference>
<evidence type="ECO:0000313" key="15">
    <source>
        <dbReference type="EMBL" id="KZE33453.1"/>
    </source>
</evidence>
<dbReference type="InterPro" id="IPR050428">
    <property type="entry name" value="TCS_sensor_his_kinase"/>
</dbReference>
<dbReference type="SMART" id="SM00388">
    <property type="entry name" value="HisKA"/>
    <property type="match status" value="1"/>
</dbReference>
<dbReference type="EC" id="2.7.13.3" evidence="3"/>
<keyword evidence="12" id="KW-0472">Membrane</keyword>
<keyword evidence="16" id="KW-1185">Reference proteome</keyword>
<dbReference type="InterPro" id="IPR003661">
    <property type="entry name" value="HisK_dim/P_dom"/>
</dbReference>
<dbReference type="Pfam" id="PF08521">
    <property type="entry name" value="2CSK_N"/>
    <property type="match status" value="1"/>
</dbReference>
<evidence type="ECO:0000259" key="13">
    <source>
        <dbReference type="PROSITE" id="PS50109"/>
    </source>
</evidence>
<keyword evidence="9" id="KW-0067">ATP-binding</keyword>
<feature type="domain" description="HAMP" evidence="14">
    <location>
        <begin position="180"/>
        <end position="231"/>
    </location>
</feature>
<feature type="domain" description="Histidine kinase" evidence="13">
    <location>
        <begin position="239"/>
        <end position="445"/>
    </location>
</feature>
<dbReference type="Gene3D" id="1.20.5.1040">
    <property type="entry name" value="Sensor protein qsec"/>
    <property type="match status" value="2"/>
</dbReference>
<evidence type="ECO:0000256" key="5">
    <source>
        <dbReference type="ARBA" id="ARBA00022679"/>
    </source>
</evidence>